<dbReference type="SUPFAM" id="SSF56219">
    <property type="entry name" value="DNase I-like"/>
    <property type="match status" value="1"/>
</dbReference>
<dbReference type="Proteomes" id="UP001159428">
    <property type="component" value="Unassembled WGS sequence"/>
</dbReference>
<feature type="non-terminal residue" evidence="1">
    <location>
        <position position="105"/>
    </location>
</feature>
<name>A0AAU9XM55_9CNID</name>
<accession>A0AAU9XM55</accession>
<evidence type="ECO:0000313" key="1">
    <source>
        <dbReference type="EMBL" id="CAH3151935.1"/>
    </source>
</evidence>
<reference evidence="1 2" key="1">
    <citation type="submission" date="2022-05" db="EMBL/GenBank/DDBJ databases">
        <authorList>
            <consortium name="Genoscope - CEA"/>
            <person name="William W."/>
        </authorList>
    </citation>
    <scope>NUCLEOTIDE SEQUENCE [LARGE SCALE GENOMIC DNA]</scope>
</reference>
<proteinExistence type="predicted"/>
<organism evidence="1 2">
    <name type="scientific">Pocillopora meandrina</name>
    <dbReference type="NCBI Taxonomy" id="46732"/>
    <lineage>
        <taxon>Eukaryota</taxon>
        <taxon>Metazoa</taxon>
        <taxon>Cnidaria</taxon>
        <taxon>Anthozoa</taxon>
        <taxon>Hexacorallia</taxon>
        <taxon>Scleractinia</taxon>
        <taxon>Astrocoeniina</taxon>
        <taxon>Pocilloporidae</taxon>
        <taxon>Pocillopora</taxon>
    </lineage>
</organism>
<protein>
    <recommendedName>
        <fullName evidence="3">Endonuclease/exonuclease/phosphatase domain-containing protein</fullName>
    </recommendedName>
</protein>
<evidence type="ECO:0008006" key="3">
    <source>
        <dbReference type="Google" id="ProtNLM"/>
    </source>
</evidence>
<comment type="caution">
    <text evidence="1">The sequence shown here is derived from an EMBL/GenBank/DDBJ whole genome shotgun (WGS) entry which is preliminary data.</text>
</comment>
<keyword evidence="2" id="KW-1185">Reference proteome</keyword>
<dbReference type="AlphaFoldDB" id="A0AAU9XM55"/>
<dbReference type="EMBL" id="CALNXJ010000050">
    <property type="protein sequence ID" value="CAH3151935.1"/>
    <property type="molecule type" value="Genomic_DNA"/>
</dbReference>
<evidence type="ECO:0000313" key="2">
    <source>
        <dbReference type="Proteomes" id="UP001159428"/>
    </source>
</evidence>
<dbReference type="InterPro" id="IPR036691">
    <property type="entry name" value="Endo/exonu/phosph_ase_sf"/>
</dbReference>
<sequence length="105" mass="12061">MEHLWLEIPSRNNYSKDWLDSLERLLGHLPVSWDGMLILTGDVNIDMLSSPHYLTKRYQTILNVFGLTQVVTHPTRITKAMKTLIDHLITNYPQKVTDTGIVPCS</sequence>
<gene>
    <name evidence="1" type="ORF">PMEA_00026513</name>
</gene>